<dbReference type="AlphaFoldDB" id="U2YYQ3"/>
<gene>
    <name evidence="1" type="ORF">MBEHAL_2692</name>
</gene>
<name>U2YYQ3_9EURY</name>
<comment type="caution">
    <text evidence="1">The sequence shown here is derived from an EMBL/GenBank/DDBJ whole genome shotgun (WGS) entry which is preliminary data.</text>
</comment>
<keyword evidence="2" id="KW-1185">Reference proteome</keyword>
<proteinExistence type="predicted"/>
<dbReference type="Proteomes" id="UP000016986">
    <property type="component" value="Unassembled WGS sequence"/>
</dbReference>
<reference evidence="1 2" key="1">
    <citation type="submission" date="2013-09" db="EMBL/GenBank/DDBJ databases">
        <title>Whole genome sequencing of Halarchaeum acidiphilum strain MH1-52-1.</title>
        <authorList>
            <person name="Shimane Y."/>
            <person name="Minegishi H."/>
            <person name="Nishi S."/>
            <person name="Echigo A."/>
            <person name="Shuto A."/>
            <person name="Konishi M."/>
            <person name="Ito T."/>
            <person name="Ohkuma M."/>
            <person name="Ohta Y."/>
            <person name="Nagano Y."/>
            <person name="Tsubouchi T."/>
            <person name="Mori K."/>
            <person name="Usui K."/>
            <person name="Kamekura M."/>
            <person name="Usami R."/>
            <person name="Takaki Y."/>
            <person name="Hatada Y."/>
        </authorList>
    </citation>
    <scope>NUCLEOTIDE SEQUENCE [LARGE SCALE GENOMIC DNA]</scope>
    <source>
        <strain evidence="1 2">JCM 16109</strain>
    </source>
</reference>
<protein>
    <submittedName>
        <fullName evidence="1">Uncharacterized protein</fullName>
    </submittedName>
</protein>
<evidence type="ECO:0000313" key="2">
    <source>
        <dbReference type="Proteomes" id="UP000016986"/>
    </source>
</evidence>
<evidence type="ECO:0000313" key="1">
    <source>
        <dbReference type="EMBL" id="GAD53932.1"/>
    </source>
</evidence>
<dbReference type="EMBL" id="BATA01000140">
    <property type="protein sequence ID" value="GAD53932.1"/>
    <property type="molecule type" value="Genomic_DNA"/>
</dbReference>
<organism evidence="1 2">
    <name type="scientific">Halarchaeum acidiphilum MH1-52-1</name>
    <dbReference type="NCBI Taxonomy" id="1261545"/>
    <lineage>
        <taxon>Archaea</taxon>
        <taxon>Methanobacteriati</taxon>
        <taxon>Methanobacteriota</taxon>
        <taxon>Stenosarchaea group</taxon>
        <taxon>Halobacteria</taxon>
        <taxon>Halobacteriales</taxon>
        <taxon>Halobacteriaceae</taxon>
    </lineage>
</organism>
<sequence length="44" mass="4734">MKGVEFVEVVGGDGRLDGYRRTLVGLKASACRIDRSPSPVTDEP</sequence>
<accession>U2YYQ3</accession>